<feature type="active site" description="Proton acceptor" evidence="5">
    <location>
        <position position="80"/>
    </location>
</feature>
<protein>
    <recommendedName>
        <fullName evidence="5">7-methyl-GTP pyrophosphatase</fullName>
        <shortName evidence="5">m(7)GTP pyrophosphatase</shortName>
        <ecNumber evidence="5">3.6.1.-</ecNumber>
    </recommendedName>
</protein>
<dbReference type="RefSeq" id="WP_321400116.1">
    <property type="nucleotide sequence ID" value="NZ_CP139487.1"/>
</dbReference>
<dbReference type="InterPro" id="IPR003697">
    <property type="entry name" value="Maf-like"/>
</dbReference>
<organism evidence="6 7">
    <name type="scientific">Peredibacter starrii</name>
    <dbReference type="NCBI Taxonomy" id="28202"/>
    <lineage>
        <taxon>Bacteria</taxon>
        <taxon>Pseudomonadati</taxon>
        <taxon>Bdellovibrionota</taxon>
        <taxon>Bacteriovoracia</taxon>
        <taxon>Bacteriovoracales</taxon>
        <taxon>Bacteriovoracaceae</taxon>
        <taxon>Peredibacter</taxon>
    </lineage>
</organism>
<keyword evidence="4 5" id="KW-0546">Nucleotide metabolism</keyword>
<dbReference type="HAMAP" id="MF_00528">
    <property type="entry name" value="Maf"/>
    <property type="match status" value="1"/>
</dbReference>
<feature type="site" description="Important for substrate specificity" evidence="5">
    <location>
        <position position="163"/>
    </location>
</feature>
<evidence type="ECO:0000256" key="1">
    <source>
        <dbReference type="ARBA" id="ARBA00004496"/>
    </source>
</evidence>
<dbReference type="CDD" id="cd00555">
    <property type="entry name" value="Maf"/>
    <property type="match status" value="1"/>
</dbReference>
<dbReference type="InterPro" id="IPR029001">
    <property type="entry name" value="ITPase-like_fam"/>
</dbReference>
<evidence type="ECO:0000256" key="4">
    <source>
        <dbReference type="ARBA" id="ARBA00023080"/>
    </source>
</evidence>
<evidence type="ECO:0000313" key="6">
    <source>
        <dbReference type="EMBL" id="WPU67179.1"/>
    </source>
</evidence>
<reference evidence="6 7" key="1">
    <citation type="submission" date="2023-11" db="EMBL/GenBank/DDBJ databases">
        <title>Peredibacter starrii A3.12.</title>
        <authorList>
            <person name="Mitchell R.J."/>
        </authorList>
    </citation>
    <scope>NUCLEOTIDE SEQUENCE [LARGE SCALE GENOMIC DNA]</scope>
    <source>
        <strain evidence="6 7">A3.12</strain>
    </source>
</reference>
<dbReference type="KEGG" id="psti:SOO65_10475"/>
<dbReference type="AlphaFoldDB" id="A0AAX4HVZ2"/>
<feature type="site" description="Important for substrate specificity" evidence="5">
    <location>
        <position position="81"/>
    </location>
</feature>
<keyword evidence="7" id="KW-1185">Reference proteome</keyword>
<evidence type="ECO:0000256" key="5">
    <source>
        <dbReference type="HAMAP-Rule" id="MF_00528"/>
    </source>
</evidence>
<dbReference type="GO" id="GO:0009117">
    <property type="term" value="P:nucleotide metabolic process"/>
    <property type="evidence" value="ECO:0007669"/>
    <property type="project" value="UniProtKB-KW"/>
</dbReference>
<dbReference type="EC" id="3.6.1.-" evidence="5"/>
<dbReference type="Proteomes" id="UP001324634">
    <property type="component" value="Chromosome"/>
</dbReference>
<comment type="function">
    <text evidence="5">Nucleoside triphosphate pyrophosphatase that hydrolyzes 7-methyl-GTP (m(7)GTP). May have a dual role in cell division arrest and in preventing the incorporation of modified nucleotides into cellular nucleic acids.</text>
</comment>
<comment type="caution">
    <text evidence="5">Lacks conserved residue(s) required for the propagation of feature annotation.</text>
</comment>
<dbReference type="NCBIfam" id="TIGR00172">
    <property type="entry name" value="maf"/>
    <property type="match status" value="1"/>
</dbReference>
<dbReference type="EMBL" id="CP139487">
    <property type="protein sequence ID" value="WPU67179.1"/>
    <property type="molecule type" value="Genomic_DNA"/>
</dbReference>
<accession>A0AAX4HVZ2</accession>
<dbReference type="PANTHER" id="PTHR43213">
    <property type="entry name" value="BIFUNCTIONAL DTTP/UTP PYROPHOSPHATASE/METHYLTRANSFERASE PROTEIN-RELATED"/>
    <property type="match status" value="1"/>
</dbReference>
<dbReference type="Pfam" id="PF02545">
    <property type="entry name" value="Maf"/>
    <property type="match status" value="1"/>
</dbReference>
<name>A0AAX4HVZ2_9BACT</name>
<dbReference type="Gene3D" id="3.90.950.10">
    <property type="match status" value="1"/>
</dbReference>
<keyword evidence="3 5" id="KW-0378">Hydrolase</keyword>
<sequence length="200" mass="22121">MGKNQSLEQPFRLILASTSKYRGELLSQLGWEFDAVAPGVDEEKIKKKGMTPRELALELSKLKAQAVSCKYPHACVIGSDQVCTLGNHIFDKPGTTDAAMEQLSFMQGKSHQLITAVTVLHPDGMEVILNETTLHMRKLTLPQIHAYVQADKPLDCAGSYKLESRGIKLFEKIEMSDHTAIIGLPLIELTNTLLKLGYSL</sequence>
<gene>
    <name evidence="6" type="ORF">SOO65_10475</name>
</gene>
<dbReference type="PIRSF" id="PIRSF006305">
    <property type="entry name" value="Maf"/>
    <property type="match status" value="1"/>
</dbReference>
<dbReference type="PANTHER" id="PTHR43213:SF10">
    <property type="entry name" value="7-METHYL-GTP PYROPHOSPHATASE"/>
    <property type="match status" value="1"/>
</dbReference>
<comment type="cofactor">
    <cofactor evidence="5">
        <name>a divalent metal cation</name>
        <dbReference type="ChEBI" id="CHEBI:60240"/>
    </cofactor>
</comment>
<keyword evidence="2 5" id="KW-0963">Cytoplasm</keyword>
<feature type="site" description="Important for substrate specificity" evidence="5">
    <location>
        <position position="21"/>
    </location>
</feature>
<comment type="subcellular location">
    <subcellularLocation>
        <location evidence="1 5">Cytoplasm</location>
    </subcellularLocation>
</comment>
<comment type="similarity">
    <text evidence="5">Belongs to the Maf family. YceF subfamily.</text>
</comment>
<comment type="catalytic activity">
    <reaction evidence="5">
        <text>N(7)-methyl-GTP + H2O = N(7)-methyl-GMP + diphosphate + H(+)</text>
        <dbReference type="Rhea" id="RHEA:58744"/>
        <dbReference type="ChEBI" id="CHEBI:15377"/>
        <dbReference type="ChEBI" id="CHEBI:15378"/>
        <dbReference type="ChEBI" id="CHEBI:33019"/>
        <dbReference type="ChEBI" id="CHEBI:58285"/>
        <dbReference type="ChEBI" id="CHEBI:87133"/>
    </reaction>
</comment>
<dbReference type="SUPFAM" id="SSF52972">
    <property type="entry name" value="ITPase-like"/>
    <property type="match status" value="1"/>
</dbReference>
<dbReference type="GO" id="GO:0005737">
    <property type="term" value="C:cytoplasm"/>
    <property type="evidence" value="ECO:0007669"/>
    <property type="project" value="UniProtKB-SubCell"/>
</dbReference>
<dbReference type="GO" id="GO:0047429">
    <property type="term" value="F:nucleoside triphosphate diphosphatase activity"/>
    <property type="evidence" value="ECO:0007669"/>
    <property type="project" value="InterPro"/>
</dbReference>
<evidence type="ECO:0000256" key="2">
    <source>
        <dbReference type="ARBA" id="ARBA00022490"/>
    </source>
</evidence>
<evidence type="ECO:0000256" key="3">
    <source>
        <dbReference type="ARBA" id="ARBA00022801"/>
    </source>
</evidence>
<proteinExistence type="inferred from homology"/>
<evidence type="ECO:0000313" key="7">
    <source>
        <dbReference type="Proteomes" id="UP001324634"/>
    </source>
</evidence>